<dbReference type="Proteomes" id="UP001054945">
    <property type="component" value="Unassembled WGS sequence"/>
</dbReference>
<accession>A0AAV4NNQ4</accession>
<comment type="subcellular location">
    <subcellularLocation>
        <location evidence="1">Secreted</location>
    </subcellularLocation>
</comment>
<dbReference type="Pfam" id="PF02221">
    <property type="entry name" value="E1_DerP2_DerF2"/>
    <property type="match status" value="1"/>
</dbReference>
<dbReference type="InterPro" id="IPR014756">
    <property type="entry name" value="Ig_E-set"/>
</dbReference>
<name>A0AAV4NNQ4_CAEEX</name>
<dbReference type="EMBL" id="BPLR01021063">
    <property type="protein sequence ID" value="GIX85428.1"/>
    <property type="molecule type" value="Genomic_DNA"/>
</dbReference>
<feature type="domain" description="MD-2-related lipid-recognition" evidence="4">
    <location>
        <begin position="43"/>
        <end position="146"/>
    </location>
</feature>
<dbReference type="GO" id="GO:0005576">
    <property type="term" value="C:extracellular region"/>
    <property type="evidence" value="ECO:0007669"/>
    <property type="project" value="UniProtKB-SubCell"/>
</dbReference>
<keyword evidence="6" id="KW-1185">Reference proteome</keyword>
<proteinExistence type="inferred from homology"/>
<evidence type="ECO:0000256" key="1">
    <source>
        <dbReference type="ARBA" id="ARBA00004613"/>
    </source>
</evidence>
<dbReference type="SUPFAM" id="SSF81296">
    <property type="entry name" value="E set domains"/>
    <property type="match status" value="1"/>
</dbReference>
<evidence type="ECO:0000313" key="6">
    <source>
        <dbReference type="Proteomes" id="UP001054945"/>
    </source>
</evidence>
<sequence length="238" mass="25741">MNVSSFNAYKGIANLDLLSHYIFDVSSVALTSSDSFSTGYHESSYCFHRLGCLGCPCISIKFTSKSESKTLKAVVHGVIAGVPLPFNLPKSDGCKSGIACPTKNGESYTYANNLVIRNSYPSLGVTVRWELKDDQQQDMKTIIHPFACSIFSLDHSIHLFRNLNKSNQLNSPTPSLSHTAQSQEVDFHSPSIKVSSSLSIKSTGQGCALPFVSTETRFLDDGPALLTMAGCHGCLGHP</sequence>
<comment type="caution">
    <text evidence="5">The sequence shown here is derived from an EMBL/GenBank/DDBJ whole genome shotgun (WGS) entry which is preliminary data.</text>
</comment>
<keyword evidence="3" id="KW-0964">Secreted</keyword>
<dbReference type="InterPro" id="IPR003172">
    <property type="entry name" value="ML_dom"/>
</dbReference>
<organism evidence="5 6">
    <name type="scientific">Caerostris extrusa</name>
    <name type="common">Bark spider</name>
    <name type="synonym">Caerostris bankana</name>
    <dbReference type="NCBI Taxonomy" id="172846"/>
    <lineage>
        <taxon>Eukaryota</taxon>
        <taxon>Metazoa</taxon>
        <taxon>Ecdysozoa</taxon>
        <taxon>Arthropoda</taxon>
        <taxon>Chelicerata</taxon>
        <taxon>Arachnida</taxon>
        <taxon>Araneae</taxon>
        <taxon>Araneomorphae</taxon>
        <taxon>Entelegynae</taxon>
        <taxon>Araneoidea</taxon>
        <taxon>Araneidae</taxon>
        <taxon>Caerostris</taxon>
    </lineage>
</organism>
<reference evidence="5 6" key="1">
    <citation type="submission" date="2021-06" db="EMBL/GenBank/DDBJ databases">
        <title>Caerostris extrusa draft genome.</title>
        <authorList>
            <person name="Kono N."/>
            <person name="Arakawa K."/>
        </authorList>
    </citation>
    <scope>NUCLEOTIDE SEQUENCE [LARGE SCALE GENOMIC DNA]</scope>
</reference>
<comment type="similarity">
    <text evidence="2">Belongs to the NPC2 family.</text>
</comment>
<evidence type="ECO:0000256" key="3">
    <source>
        <dbReference type="ARBA" id="ARBA00022525"/>
    </source>
</evidence>
<evidence type="ECO:0000313" key="5">
    <source>
        <dbReference type="EMBL" id="GIX85428.1"/>
    </source>
</evidence>
<gene>
    <name evidence="5" type="primary">NPC2</name>
    <name evidence="5" type="ORF">CEXT_230151</name>
</gene>
<evidence type="ECO:0000259" key="4">
    <source>
        <dbReference type="SMART" id="SM00737"/>
    </source>
</evidence>
<dbReference type="SMART" id="SM00737">
    <property type="entry name" value="ML"/>
    <property type="match status" value="1"/>
</dbReference>
<protein>
    <submittedName>
        <fullName evidence="5">NPC intracellular cholesterol transporter 2</fullName>
    </submittedName>
</protein>
<dbReference type="AlphaFoldDB" id="A0AAV4NNQ4"/>
<dbReference type="Gene3D" id="2.60.40.770">
    <property type="match status" value="1"/>
</dbReference>
<dbReference type="FunFam" id="2.60.40.770:FF:000001">
    <property type="entry name" value="NPC intracellular cholesterol transporter 2"/>
    <property type="match status" value="1"/>
</dbReference>
<evidence type="ECO:0000256" key="2">
    <source>
        <dbReference type="ARBA" id="ARBA00006370"/>
    </source>
</evidence>